<reference evidence="1" key="1">
    <citation type="submission" date="2014-11" db="EMBL/GenBank/DDBJ databases">
        <authorList>
            <person name="Amaro Gonzalez C."/>
        </authorList>
    </citation>
    <scope>NUCLEOTIDE SEQUENCE</scope>
</reference>
<dbReference type="EMBL" id="GBXM01018609">
    <property type="protein sequence ID" value="JAH89968.1"/>
    <property type="molecule type" value="Transcribed_RNA"/>
</dbReference>
<organism evidence="1">
    <name type="scientific">Anguilla anguilla</name>
    <name type="common">European freshwater eel</name>
    <name type="synonym">Muraena anguilla</name>
    <dbReference type="NCBI Taxonomy" id="7936"/>
    <lineage>
        <taxon>Eukaryota</taxon>
        <taxon>Metazoa</taxon>
        <taxon>Chordata</taxon>
        <taxon>Craniata</taxon>
        <taxon>Vertebrata</taxon>
        <taxon>Euteleostomi</taxon>
        <taxon>Actinopterygii</taxon>
        <taxon>Neopterygii</taxon>
        <taxon>Teleostei</taxon>
        <taxon>Anguilliformes</taxon>
        <taxon>Anguillidae</taxon>
        <taxon>Anguilla</taxon>
    </lineage>
</organism>
<reference evidence="1" key="2">
    <citation type="journal article" date="2015" name="Fish Shellfish Immunol.">
        <title>Early steps in the European eel (Anguilla anguilla)-Vibrio vulnificus interaction in the gills: Role of the RtxA13 toxin.</title>
        <authorList>
            <person name="Callol A."/>
            <person name="Pajuelo D."/>
            <person name="Ebbesson L."/>
            <person name="Teles M."/>
            <person name="MacKenzie S."/>
            <person name="Amaro C."/>
        </authorList>
    </citation>
    <scope>NUCLEOTIDE SEQUENCE</scope>
</reference>
<evidence type="ECO:0000313" key="1">
    <source>
        <dbReference type="EMBL" id="JAH89968.1"/>
    </source>
</evidence>
<dbReference type="AlphaFoldDB" id="A0A0E9WKF5"/>
<accession>A0A0E9WKF5</accession>
<proteinExistence type="predicted"/>
<name>A0A0E9WKF5_ANGAN</name>
<protein>
    <submittedName>
        <fullName evidence="1">Uncharacterized protein</fullName>
    </submittedName>
</protein>
<sequence length="40" mass="4279">MTLNGYFPSSPNCCGKTFSCRAGCAHSLSLVQYKCSVCVD</sequence>